<dbReference type="InterPro" id="IPR058533">
    <property type="entry name" value="Cation_efflux_TM"/>
</dbReference>
<keyword evidence="2 5" id="KW-0812">Transmembrane</keyword>
<name>A0A2X3W628_9STRE</name>
<reference evidence="7 8" key="1">
    <citation type="submission" date="2018-06" db="EMBL/GenBank/DDBJ databases">
        <authorList>
            <consortium name="Pathogen Informatics"/>
            <person name="Doyle S."/>
        </authorList>
    </citation>
    <scope>NUCLEOTIDE SEQUENCE [LARGE SCALE GENOMIC DNA]</scope>
    <source>
        <strain evidence="7 8">NCTC12278</strain>
    </source>
</reference>
<feature type="transmembrane region" description="Helical" evidence="5">
    <location>
        <begin position="184"/>
        <end position="204"/>
    </location>
</feature>
<evidence type="ECO:0000256" key="5">
    <source>
        <dbReference type="SAM" id="Phobius"/>
    </source>
</evidence>
<keyword evidence="8" id="KW-1185">Reference proteome</keyword>
<dbReference type="GO" id="GO:0016020">
    <property type="term" value="C:membrane"/>
    <property type="evidence" value="ECO:0007669"/>
    <property type="project" value="UniProtKB-SubCell"/>
</dbReference>
<proteinExistence type="predicted"/>
<dbReference type="STRING" id="1123303.GCA_000372425_01497"/>
<keyword evidence="4 5" id="KW-0472">Membrane</keyword>
<evidence type="ECO:0000256" key="1">
    <source>
        <dbReference type="ARBA" id="ARBA00004141"/>
    </source>
</evidence>
<gene>
    <name evidence="7" type="ORF">NCTC12278_00223</name>
</gene>
<evidence type="ECO:0000313" key="7">
    <source>
        <dbReference type="EMBL" id="SQF39203.1"/>
    </source>
</evidence>
<dbReference type="EMBL" id="LS483343">
    <property type="protein sequence ID" value="SQF39203.1"/>
    <property type="molecule type" value="Genomic_DNA"/>
</dbReference>
<dbReference type="GO" id="GO:0008324">
    <property type="term" value="F:monoatomic cation transmembrane transporter activity"/>
    <property type="evidence" value="ECO:0007669"/>
    <property type="project" value="InterPro"/>
</dbReference>
<feature type="domain" description="Cation efflux protein transmembrane" evidence="6">
    <location>
        <begin position="11"/>
        <end position="218"/>
    </location>
</feature>
<evidence type="ECO:0000256" key="3">
    <source>
        <dbReference type="ARBA" id="ARBA00022989"/>
    </source>
</evidence>
<dbReference type="OrthoDB" id="9810598at2"/>
<dbReference type="SUPFAM" id="SSF161111">
    <property type="entry name" value="Cation efflux protein transmembrane domain-like"/>
    <property type="match status" value="1"/>
</dbReference>
<dbReference type="InterPro" id="IPR027469">
    <property type="entry name" value="Cation_efflux_TMD_sf"/>
</dbReference>
<feature type="transmembrane region" description="Helical" evidence="5">
    <location>
        <begin position="118"/>
        <end position="137"/>
    </location>
</feature>
<dbReference type="KEGG" id="sfer:NCTC12278_00223"/>
<feature type="transmembrane region" description="Helical" evidence="5">
    <location>
        <begin position="37"/>
        <end position="57"/>
    </location>
</feature>
<protein>
    <submittedName>
        <fullName evidence="7">Co/Zn/Cd cation transporter</fullName>
    </submittedName>
</protein>
<accession>A0A2X3W628</accession>
<feature type="transmembrane region" description="Helical" evidence="5">
    <location>
        <begin position="78"/>
        <end position="106"/>
    </location>
</feature>
<evidence type="ECO:0000256" key="4">
    <source>
        <dbReference type="ARBA" id="ARBA00023136"/>
    </source>
</evidence>
<organism evidence="7 8">
    <name type="scientific">Streptococcus ferus</name>
    <dbReference type="NCBI Taxonomy" id="1345"/>
    <lineage>
        <taxon>Bacteria</taxon>
        <taxon>Bacillati</taxon>
        <taxon>Bacillota</taxon>
        <taxon>Bacilli</taxon>
        <taxon>Lactobacillales</taxon>
        <taxon>Streptococcaceae</taxon>
        <taxon>Streptococcus</taxon>
    </lineage>
</organism>
<sequence length="300" mass="33793">MNQKYIEIKSLIVSSIMNFIIGIAGVVVYIITDLNFLLLDSAISLIAFISSLVAYYISKNSHKKTEVFPKGLYFLEPMYALFRSLVTVGVLLITLLETSASAFAYLVNGEGYPIETGIVLPYSFVMVFLCYGLYFYNHTMNKKIGNMSIIIEAESKGNFIDGTISLGIAIAMTALYVVDINGPLGFLHYTGDFFITVILVAFSISEPIKSLIASFHELNHSVIQDEELETMIINVIENRLPNHHEDFDIHILKQGTHIRIHLMITRNTQLFSIEELVSLKRELIERLAEEFASLDLSFVI</sequence>
<dbReference type="Pfam" id="PF01545">
    <property type="entry name" value="Cation_efflux"/>
    <property type="match status" value="1"/>
</dbReference>
<feature type="transmembrane region" description="Helical" evidence="5">
    <location>
        <begin position="158"/>
        <end position="178"/>
    </location>
</feature>
<evidence type="ECO:0000259" key="6">
    <source>
        <dbReference type="Pfam" id="PF01545"/>
    </source>
</evidence>
<feature type="transmembrane region" description="Helical" evidence="5">
    <location>
        <begin position="12"/>
        <end position="31"/>
    </location>
</feature>
<dbReference type="AlphaFoldDB" id="A0A2X3W628"/>
<keyword evidence="3 5" id="KW-1133">Transmembrane helix</keyword>
<evidence type="ECO:0000256" key="2">
    <source>
        <dbReference type="ARBA" id="ARBA00022692"/>
    </source>
</evidence>
<dbReference type="Proteomes" id="UP000249495">
    <property type="component" value="Chromosome 1"/>
</dbReference>
<comment type="subcellular location">
    <subcellularLocation>
        <location evidence="1">Membrane</location>
        <topology evidence="1">Multi-pass membrane protein</topology>
    </subcellularLocation>
</comment>
<dbReference type="Gene3D" id="1.20.1510.10">
    <property type="entry name" value="Cation efflux protein transmembrane domain"/>
    <property type="match status" value="1"/>
</dbReference>
<evidence type="ECO:0000313" key="8">
    <source>
        <dbReference type="Proteomes" id="UP000249495"/>
    </source>
</evidence>
<dbReference type="RefSeq" id="WP_018030818.1">
    <property type="nucleotide sequence ID" value="NZ_LS483343.1"/>
</dbReference>